<evidence type="ECO:0000256" key="3">
    <source>
        <dbReference type="ARBA" id="ARBA00022475"/>
    </source>
</evidence>
<dbReference type="Proteomes" id="UP000182471">
    <property type="component" value="Unassembled WGS sequence"/>
</dbReference>
<evidence type="ECO:0000256" key="4">
    <source>
        <dbReference type="ARBA" id="ARBA00022692"/>
    </source>
</evidence>
<evidence type="ECO:0000256" key="6">
    <source>
        <dbReference type="ARBA" id="ARBA00023136"/>
    </source>
</evidence>
<evidence type="ECO:0000256" key="2">
    <source>
        <dbReference type="ARBA" id="ARBA00022448"/>
    </source>
</evidence>
<dbReference type="RefSeq" id="WP_083383510.1">
    <property type="nucleotide sequence ID" value="NZ_FOGW01000015.1"/>
</dbReference>
<reference evidence="10" key="1">
    <citation type="submission" date="2016-10" db="EMBL/GenBank/DDBJ databases">
        <authorList>
            <person name="Varghese N."/>
            <person name="Submissions S."/>
        </authorList>
    </citation>
    <scope>NUCLEOTIDE SEQUENCE [LARGE SCALE GENOMIC DNA]</scope>
    <source>
        <strain evidence="10">S1b</strain>
    </source>
</reference>
<feature type="transmembrane region" description="Helical" evidence="7">
    <location>
        <begin position="129"/>
        <end position="149"/>
    </location>
</feature>
<dbReference type="Gene3D" id="1.10.3720.10">
    <property type="entry name" value="MetI-like"/>
    <property type="match status" value="1"/>
</dbReference>
<feature type="transmembrane region" description="Helical" evidence="7">
    <location>
        <begin position="215"/>
        <end position="237"/>
    </location>
</feature>
<feature type="transmembrane region" description="Helical" evidence="7">
    <location>
        <begin position="97"/>
        <end position="117"/>
    </location>
</feature>
<keyword evidence="10" id="KW-1185">Reference proteome</keyword>
<dbReference type="GO" id="GO:0055085">
    <property type="term" value="P:transmembrane transport"/>
    <property type="evidence" value="ECO:0007669"/>
    <property type="project" value="InterPro"/>
</dbReference>
<evidence type="ECO:0000313" key="10">
    <source>
        <dbReference type="Proteomes" id="UP000182471"/>
    </source>
</evidence>
<evidence type="ECO:0000259" key="8">
    <source>
        <dbReference type="PROSITE" id="PS50928"/>
    </source>
</evidence>
<dbReference type="PANTHER" id="PTHR43744:SF2">
    <property type="entry name" value="ARABINOOLIGOSACCHARIDES TRANSPORT SYSTEM PERMEASE PROTEIN ARAQ"/>
    <property type="match status" value="1"/>
</dbReference>
<dbReference type="EMBL" id="FOGW01000015">
    <property type="protein sequence ID" value="SER93747.1"/>
    <property type="molecule type" value="Genomic_DNA"/>
</dbReference>
<feature type="domain" description="ABC transmembrane type-1" evidence="8">
    <location>
        <begin position="93"/>
        <end position="282"/>
    </location>
</feature>
<keyword evidence="5 7" id="KW-1133">Transmembrane helix</keyword>
<gene>
    <name evidence="9" type="ORF">SAMN02910429_01528</name>
</gene>
<dbReference type="InterPro" id="IPR000515">
    <property type="entry name" value="MetI-like"/>
</dbReference>
<protein>
    <submittedName>
        <fullName evidence="9">Arabinosaccharide transport system permease protein</fullName>
    </submittedName>
</protein>
<comment type="subcellular location">
    <subcellularLocation>
        <location evidence="1 7">Cell membrane</location>
        <topology evidence="1 7">Multi-pass membrane protein</topology>
    </subcellularLocation>
</comment>
<evidence type="ECO:0000256" key="1">
    <source>
        <dbReference type="ARBA" id="ARBA00004651"/>
    </source>
</evidence>
<accession>A0A1H9T9M6</accession>
<evidence type="ECO:0000256" key="5">
    <source>
        <dbReference type="ARBA" id="ARBA00022989"/>
    </source>
</evidence>
<dbReference type="AlphaFoldDB" id="A0A1H9T9M6"/>
<evidence type="ECO:0000313" key="9">
    <source>
        <dbReference type="EMBL" id="SER93747.1"/>
    </source>
</evidence>
<dbReference type="PROSITE" id="PS50928">
    <property type="entry name" value="ABC_TM1"/>
    <property type="match status" value="1"/>
</dbReference>
<keyword evidence="4 7" id="KW-0812">Transmembrane</keyword>
<dbReference type="GO" id="GO:0005886">
    <property type="term" value="C:plasma membrane"/>
    <property type="evidence" value="ECO:0007669"/>
    <property type="project" value="UniProtKB-SubCell"/>
</dbReference>
<dbReference type="InterPro" id="IPR035906">
    <property type="entry name" value="MetI-like_sf"/>
</dbReference>
<evidence type="ECO:0000256" key="7">
    <source>
        <dbReference type="RuleBase" id="RU363032"/>
    </source>
</evidence>
<name>A0A1H9T9M6_9FIRM</name>
<dbReference type="SUPFAM" id="SSF161098">
    <property type="entry name" value="MetI-like"/>
    <property type="match status" value="1"/>
</dbReference>
<sequence>MDNTMTKIKPNKSSKIGGKTRSILTVLSTGFFAILSILVAMPLVIGFTASMRPGSEMMAQGLHLNLNFKEWMLDNYVYLLSGNEDSIKFFNWFKNSLFLTLISVIGTLILCYFIAYGLSMYDFKLKNTLFFIVIATMMVPFEILMLPLYQEIINFGLIDTTWGVVLPGLCGASTIFFFKQYMSSLPKELLDAGRIDGATEYGICLRIMLPITKPAFAAMAILTSMGSWNNLLWPMLIYKDASKFTLPIGLNTLLTPYGNNYDVLIAGSMFSLIPVFIIFIIFQKYFVEGMTAGAVKG</sequence>
<feature type="transmembrane region" description="Helical" evidence="7">
    <location>
        <begin position="263"/>
        <end position="282"/>
    </location>
</feature>
<keyword evidence="2 7" id="KW-0813">Transport</keyword>
<proteinExistence type="inferred from homology"/>
<feature type="transmembrane region" description="Helical" evidence="7">
    <location>
        <begin position="21"/>
        <end position="45"/>
    </location>
</feature>
<comment type="similarity">
    <text evidence="7">Belongs to the binding-protein-dependent transport system permease family.</text>
</comment>
<dbReference type="PANTHER" id="PTHR43744">
    <property type="entry name" value="ABC TRANSPORTER PERMEASE PROTEIN MG189-RELATED-RELATED"/>
    <property type="match status" value="1"/>
</dbReference>
<feature type="transmembrane region" description="Helical" evidence="7">
    <location>
        <begin position="161"/>
        <end position="178"/>
    </location>
</feature>
<keyword evidence="3" id="KW-1003">Cell membrane</keyword>
<dbReference type="CDD" id="cd06261">
    <property type="entry name" value="TM_PBP2"/>
    <property type="match status" value="1"/>
</dbReference>
<dbReference type="Pfam" id="PF00528">
    <property type="entry name" value="BPD_transp_1"/>
    <property type="match status" value="1"/>
</dbReference>
<keyword evidence="6 7" id="KW-0472">Membrane</keyword>
<organism evidence="9 10">
    <name type="scientific">Lachnobacterium bovis</name>
    <dbReference type="NCBI Taxonomy" id="140626"/>
    <lineage>
        <taxon>Bacteria</taxon>
        <taxon>Bacillati</taxon>
        <taxon>Bacillota</taxon>
        <taxon>Clostridia</taxon>
        <taxon>Lachnospirales</taxon>
        <taxon>Lachnospiraceae</taxon>
        <taxon>Lachnobacterium</taxon>
    </lineage>
</organism>